<evidence type="ECO:0000313" key="3">
    <source>
        <dbReference type="Proteomes" id="UP000242715"/>
    </source>
</evidence>
<feature type="region of interest" description="Disordered" evidence="1">
    <location>
        <begin position="1"/>
        <end position="167"/>
    </location>
</feature>
<organism evidence="2 3">
    <name type="scientific">Trifolium subterraneum</name>
    <name type="common">Subterranean clover</name>
    <dbReference type="NCBI Taxonomy" id="3900"/>
    <lineage>
        <taxon>Eukaryota</taxon>
        <taxon>Viridiplantae</taxon>
        <taxon>Streptophyta</taxon>
        <taxon>Embryophyta</taxon>
        <taxon>Tracheophyta</taxon>
        <taxon>Spermatophyta</taxon>
        <taxon>Magnoliopsida</taxon>
        <taxon>eudicotyledons</taxon>
        <taxon>Gunneridae</taxon>
        <taxon>Pentapetalae</taxon>
        <taxon>rosids</taxon>
        <taxon>fabids</taxon>
        <taxon>Fabales</taxon>
        <taxon>Fabaceae</taxon>
        <taxon>Papilionoideae</taxon>
        <taxon>50 kb inversion clade</taxon>
        <taxon>NPAAA clade</taxon>
        <taxon>Hologalegina</taxon>
        <taxon>IRL clade</taxon>
        <taxon>Trifolieae</taxon>
        <taxon>Trifolium</taxon>
    </lineage>
</organism>
<accession>A0A2Z6NB36</accession>
<keyword evidence="3" id="KW-1185">Reference proteome</keyword>
<dbReference type="Proteomes" id="UP000242715">
    <property type="component" value="Unassembled WGS sequence"/>
</dbReference>
<feature type="compositionally biased region" description="Polar residues" evidence="1">
    <location>
        <begin position="195"/>
        <end position="210"/>
    </location>
</feature>
<proteinExistence type="predicted"/>
<feature type="compositionally biased region" description="Low complexity" evidence="1">
    <location>
        <begin position="31"/>
        <end position="41"/>
    </location>
</feature>
<evidence type="ECO:0008006" key="4">
    <source>
        <dbReference type="Google" id="ProtNLM"/>
    </source>
</evidence>
<dbReference type="Gene3D" id="1.10.10.60">
    <property type="entry name" value="Homeodomain-like"/>
    <property type="match status" value="1"/>
</dbReference>
<protein>
    <recommendedName>
        <fullName evidence="4">Myb-like domain-containing protein</fullName>
    </recommendedName>
</protein>
<dbReference type="OrthoDB" id="2379186at2759"/>
<feature type="compositionally biased region" description="Polar residues" evidence="1">
    <location>
        <begin position="42"/>
        <end position="71"/>
    </location>
</feature>
<feature type="compositionally biased region" description="Low complexity" evidence="1">
    <location>
        <begin position="304"/>
        <end position="319"/>
    </location>
</feature>
<evidence type="ECO:0000313" key="2">
    <source>
        <dbReference type="EMBL" id="GAU28879.1"/>
    </source>
</evidence>
<feature type="region of interest" description="Disordered" evidence="1">
    <location>
        <begin position="195"/>
        <end position="221"/>
    </location>
</feature>
<feature type="region of interest" description="Disordered" evidence="1">
    <location>
        <begin position="304"/>
        <end position="339"/>
    </location>
</feature>
<feature type="compositionally biased region" description="Basic and acidic residues" evidence="1">
    <location>
        <begin position="1"/>
        <end position="10"/>
    </location>
</feature>
<feature type="compositionally biased region" description="Low complexity" evidence="1">
    <location>
        <begin position="11"/>
        <end position="23"/>
    </location>
</feature>
<sequence length="350" mass="39375">MVGDKGDTSKKQQQPKQVSSSPKAPLHEESSSQPQQVVVVSGTTITNPFISSPLFVSTSGASSSPFENQFETTKRPRYSGQWKLLPSPQQQQQKQPQTQTQITNILNQTTESKSTTPSPSNLPQQQQQPQTLAASSSETTSSQSHDHLSPMPCQEGNKHEEQVHQQLRKGKYVSPVWKPNEMLWLARAWKEQYQTGSDSSSRTEQQQTELGLSRGKTRADKDKEVAEFLNKHGVSRDAKTAGTKWDNMLGEFRKVYEWERGGEREQVGKSYFRLSPYERKLHRLPASFDEEVFEELSQFMGSRMRSSSHSGRIGSSFVSCDEVRTRSLPPPRPFKDDDLPLSGVCSIKGL</sequence>
<evidence type="ECO:0000256" key="1">
    <source>
        <dbReference type="SAM" id="MobiDB-lite"/>
    </source>
</evidence>
<dbReference type="EMBL" id="DF973382">
    <property type="protein sequence ID" value="GAU28879.1"/>
    <property type="molecule type" value="Genomic_DNA"/>
</dbReference>
<reference evidence="3" key="1">
    <citation type="journal article" date="2017" name="Front. Plant Sci.">
        <title>Climate Clever Clovers: New Paradigm to Reduce the Environmental Footprint of Ruminants by Breeding Low Methanogenic Forages Utilizing Haplotype Variation.</title>
        <authorList>
            <person name="Kaur P."/>
            <person name="Appels R."/>
            <person name="Bayer P.E."/>
            <person name="Keeble-Gagnere G."/>
            <person name="Wang J."/>
            <person name="Hirakawa H."/>
            <person name="Shirasawa K."/>
            <person name="Vercoe P."/>
            <person name="Stefanova K."/>
            <person name="Durmic Z."/>
            <person name="Nichols P."/>
            <person name="Revell C."/>
            <person name="Isobe S.N."/>
            <person name="Edwards D."/>
            <person name="Erskine W."/>
        </authorList>
    </citation>
    <scope>NUCLEOTIDE SEQUENCE [LARGE SCALE GENOMIC DNA]</scope>
    <source>
        <strain evidence="3">cv. Daliak</strain>
    </source>
</reference>
<gene>
    <name evidence="2" type="ORF">TSUD_293310</name>
</gene>
<feature type="compositionally biased region" description="Low complexity" evidence="1">
    <location>
        <begin position="88"/>
        <end position="143"/>
    </location>
</feature>
<dbReference type="AlphaFoldDB" id="A0A2Z6NB36"/>
<dbReference type="PANTHER" id="PTHR33492">
    <property type="entry name" value="OSJNBA0043A12.37 PROTEIN-RELATED"/>
    <property type="match status" value="1"/>
</dbReference>
<dbReference type="PANTHER" id="PTHR33492:SF9">
    <property type="entry name" value="GB|AAB80672.1"/>
    <property type="match status" value="1"/>
</dbReference>
<name>A0A2Z6NB36_TRISU</name>